<evidence type="ECO:0000313" key="2">
    <source>
        <dbReference type="EMBL" id="KIY64560.1"/>
    </source>
</evidence>
<dbReference type="InterPro" id="IPR046528">
    <property type="entry name" value="DUF6593"/>
</dbReference>
<gene>
    <name evidence="2" type="ORF">CYLTODRAFT_358225</name>
</gene>
<evidence type="ECO:0000259" key="1">
    <source>
        <dbReference type="Pfam" id="PF20236"/>
    </source>
</evidence>
<dbReference type="EMBL" id="KN880629">
    <property type="protein sequence ID" value="KIY64560.1"/>
    <property type="molecule type" value="Genomic_DNA"/>
</dbReference>
<keyword evidence="3" id="KW-1185">Reference proteome</keyword>
<feature type="domain" description="DUF6593" evidence="1">
    <location>
        <begin position="15"/>
        <end position="179"/>
    </location>
</feature>
<accession>A0A0D7B2Y1</accession>
<name>A0A0D7B2Y1_9AGAR</name>
<protein>
    <recommendedName>
        <fullName evidence="1">DUF6593 domain-containing protein</fullName>
    </recommendedName>
</protein>
<organism evidence="2 3">
    <name type="scientific">Cylindrobasidium torrendii FP15055 ss-10</name>
    <dbReference type="NCBI Taxonomy" id="1314674"/>
    <lineage>
        <taxon>Eukaryota</taxon>
        <taxon>Fungi</taxon>
        <taxon>Dikarya</taxon>
        <taxon>Basidiomycota</taxon>
        <taxon>Agaricomycotina</taxon>
        <taxon>Agaricomycetes</taxon>
        <taxon>Agaricomycetidae</taxon>
        <taxon>Agaricales</taxon>
        <taxon>Marasmiineae</taxon>
        <taxon>Physalacriaceae</taxon>
        <taxon>Cylindrobasidium</taxon>
    </lineage>
</organism>
<dbReference type="OrthoDB" id="3360976at2759"/>
<dbReference type="Pfam" id="PF20236">
    <property type="entry name" value="DUF6593"/>
    <property type="match status" value="1"/>
</dbReference>
<dbReference type="Proteomes" id="UP000054007">
    <property type="component" value="Unassembled WGS sequence"/>
</dbReference>
<reference evidence="2 3" key="1">
    <citation type="journal article" date="2015" name="Fungal Genet. Biol.">
        <title>Evolution of novel wood decay mechanisms in Agaricales revealed by the genome sequences of Fistulina hepatica and Cylindrobasidium torrendii.</title>
        <authorList>
            <person name="Floudas D."/>
            <person name="Held B.W."/>
            <person name="Riley R."/>
            <person name="Nagy L.G."/>
            <person name="Koehler G."/>
            <person name="Ransdell A.S."/>
            <person name="Younus H."/>
            <person name="Chow J."/>
            <person name="Chiniquy J."/>
            <person name="Lipzen A."/>
            <person name="Tritt A."/>
            <person name="Sun H."/>
            <person name="Haridas S."/>
            <person name="LaButti K."/>
            <person name="Ohm R.A."/>
            <person name="Kues U."/>
            <person name="Blanchette R.A."/>
            <person name="Grigoriev I.V."/>
            <person name="Minto R.E."/>
            <person name="Hibbett D.S."/>
        </authorList>
    </citation>
    <scope>NUCLEOTIDE SEQUENCE [LARGE SCALE GENOMIC DNA]</scope>
    <source>
        <strain evidence="2 3">FP15055 ss-10</strain>
    </source>
</reference>
<proteinExistence type="predicted"/>
<sequence>MVVLYISSPGEVIRSTYSTSDGEVLYKAETPRSATYRTTSILRLLPPDIPSSNTKASDSKYGLIASIDWKTGTKPPVIRYGGQEFEADDFLRMDGTRGADGSRPRVLIAPDGKEYMWRNEEYEAQLITYDEKREVVAQFHRQQFGIFHKKCPARLEVTPEGEEILDIVLVTFIFIEKIRLGSTMGIITAAGAV</sequence>
<evidence type="ECO:0000313" key="3">
    <source>
        <dbReference type="Proteomes" id="UP000054007"/>
    </source>
</evidence>
<dbReference type="AlphaFoldDB" id="A0A0D7B2Y1"/>